<feature type="domain" description="Neurotransmitter-gated ion-channel ligand-binding" evidence="5">
    <location>
        <begin position="38"/>
        <end position="203"/>
    </location>
</feature>
<feature type="transmembrane region" description="Helical" evidence="3">
    <location>
        <begin position="280"/>
        <end position="298"/>
    </location>
</feature>
<keyword evidence="8" id="KW-1185">Reference proteome</keyword>
<evidence type="ECO:0008006" key="9">
    <source>
        <dbReference type="Google" id="ProtNLM"/>
    </source>
</evidence>
<dbReference type="PROSITE" id="PS00236">
    <property type="entry name" value="NEUROTR_ION_CHANNEL"/>
    <property type="match status" value="1"/>
</dbReference>
<evidence type="ECO:0000313" key="7">
    <source>
        <dbReference type="EMBL" id="CAG7832875.1"/>
    </source>
</evidence>
<keyword evidence="3" id="KW-0812">Transmembrane</keyword>
<reference evidence="7" key="1">
    <citation type="submission" date="2021-06" db="EMBL/GenBank/DDBJ databases">
        <authorList>
            <person name="Hodson N. C."/>
            <person name="Mongue J. A."/>
            <person name="Jaron S. K."/>
        </authorList>
    </citation>
    <scope>NUCLEOTIDE SEQUENCE</scope>
</reference>
<comment type="caution">
    <text evidence="7">The sequence shown here is derived from an EMBL/GenBank/DDBJ whole genome shotgun (WGS) entry which is preliminary data.</text>
</comment>
<dbReference type="GO" id="GO:0005230">
    <property type="term" value="F:extracellular ligand-gated monoatomic ion channel activity"/>
    <property type="evidence" value="ECO:0007669"/>
    <property type="project" value="InterPro"/>
</dbReference>
<feature type="transmembrane region" description="Helical" evidence="3">
    <location>
        <begin position="358"/>
        <end position="377"/>
    </location>
</feature>
<protein>
    <recommendedName>
        <fullName evidence="9">Neurotransmitter-gated ion-channel ligand-binding domain-containing protein</fullName>
    </recommendedName>
</protein>
<evidence type="ECO:0000256" key="1">
    <source>
        <dbReference type="ARBA" id="ARBA00004141"/>
    </source>
</evidence>
<feature type="signal peptide" evidence="4">
    <location>
        <begin position="1"/>
        <end position="22"/>
    </location>
</feature>
<dbReference type="InterPro" id="IPR006202">
    <property type="entry name" value="Neur_chan_lig-bd"/>
</dbReference>
<keyword evidence="4" id="KW-0732">Signal</keyword>
<dbReference type="InterPro" id="IPR006201">
    <property type="entry name" value="Neur_channel"/>
</dbReference>
<dbReference type="AlphaFoldDB" id="A0A8J2PQS6"/>
<name>A0A8J2PQS6_9HEXA</name>
<keyword evidence="2 3" id="KW-0472">Membrane</keyword>
<sequence>MSRNILQILLAAIVSLVVSIGAELSLENSIEIENLVDKTLEGIFKNYKGRLRPNFGGQPVNISVTLTTEAISSISEADMDFTSIIHLEENWLDGRLAYENIPGIEYITLKSKEAERIWEPRTFFPNEKVSSLSSASGDRSHIWKIFPSGHVEKSTRCVLTTFCKMDFALFPMDTQICSIKLGSSLYESKDVNYSWGNMEQILGSKILNDNLPYFELVNQFYSAELSAHGTNRTFSILKADTYLSRTLSYYLIQVYLPTIMYVQLSWIPLWIDSAAVVERVSIGVTIILTLSLSISSAMEGFPKAAYTKNIDVFTGDRIGREIMDEHRNFSSPKEVLSSPRGAKKMTGRQKVDKWAKGLLPSGYFLFLGIYFGYFLSVSGKMF</sequence>
<dbReference type="Pfam" id="PF02932">
    <property type="entry name" value="Neur_chan_memb"/>
    <property type="match status" value="1"/>
</dbReference>
<dbReference type="EMBL" id="CAJVCH010567445">
    <property type="protein sequence ID" value="CAG7832875.1"/>
    <property type="molecule type" value="Genomic_DNA"/>
</dbReference>
<dbReference type="OrthoDB" id="8890589at2759"/>
<evidence type="ECO:0000256" key="2">
    <source>
        <dbReference type="ARBA" id="ARBA00023136"/>
    </source>
</evidence>
<dbReference type="Proteomes" id="UP000708208">
    <property type="component" value="Unassembled WGS sequence"/>
</dbReference>
<evidence type="ECO:0000256" key="3">
    <source>
        <dbReference type="SAM" id="Phobius"/>
    </source>
</evidence>
<feature type="domain" description="Neurotransmitter-gated ion-channel transmembrane" evidence="6">
    <location>
        <begin position="254"/>
        <end position="312"/>
    </location>
</feature>
<feature type="transmembrane region" description="Helical" evidence="3">
    <location>
        <begin position="247"/>
        <end position="268"/>
    </location>
</feature>
<organism evidence="7 8">
    <name type="scientific">Allacma fusca</name>
    <dbReference type="NCBI Taxonomy" id="39272"/>
    <lineage>
        <taxon>Eukaryota</taxon>
        <taxon>Metazoa</taxon>
        <taxon>Ecdysozoa</taxon>
        <taxon>Arthropoda</taxon>
        <taxon>Hexapoda</taxon>
        <taxon>Collembola</taxon>
        <taxon>Symphypleona</taxon>
        <taxon>Sminthuridae</taxon>
        <taxon>Allacma</taxon>
    </lineage>
</organism>
<accession>A0A8J2PQS6</accession>
<dbReference type="GO" id="GO:0004888">
    <property type="term" value="F:transmembrane signaling receptor activity"/>
    <property type="evidence" value="ECO:0007669"/>
    <property type="project" value="InterPro"/>
</dbReference>
<gene>
    <name evidence="7" type="ORF">AFUS01_LOCUS42534</name>
</gene>
<comment type="subcellular location">
    <subcellularLocation>
        <location evidence="1">Membrane</location>
        <topology evidence="1">Multi-pass membrane protein</topology>
    </subcellularLocation>
</comment>
<keyword evidence="3" id="KW-1133">Transmembrane helix</keyword>
<evidence type="ECO:0000259" key="6">
    <source>
        <dbReference type="Pfam" id="PF02932"/>
    </source>
</evidence>
<dbReference type="Pfam" id="PF02931">
    <property type="entry name" value="Neur_chan_LBD"/>
    <property type="match status" value="1"/>
</dbReference>
<dbReference type="InterPro" id="IPR018000">
    <property type="entry name" value="Neurotransmitter_ion_chnl_CS"/>
</dbReference>
<dbReference type="PANTHER" id="PTHR18945">
    <property type="entry name" value="NEUROTRANSMITTER GATED ION CHANNEL"/>
    <property type="match status" value="1"/>
</dbReference>
<evidence type="ECO:0000259" key="5">
    <source>
        <dbReference type="Pfam" id="PF02931"/>
    </source>
</evidence>
<dbReference type="InterPro" id="IPR006029">
    <property type="entry name" value="Neurotrans-gated_channel_TM"/>
</dbReference>
<evidence type="ECO:0000313" key="8">
    <source>
        <dbReference type="Proteomes" id="UP000708208"/>
    </source>
</evidence>
<dbReference type="GO" id="GO:0016020">
    <property type="term" value="C:membrane"/>
    <property type="evidence" value="ECO:0007669"/>
    <property type="project" value="UniProtKB-SubCell"/>
</dbReference>
<proteinExistence type="predicted"/>
<feature type="chain" id="PRO_5035298387" description="Neurotransmitter-gated ion-channel ligand-binding domain-containing protein" evidence="4">
    <location>
        <begin position="23"/>
        <end position="382"/>
    </location>
</feature>
<evidence type="ECO:0000256" key="4">
    <source>
        <dbReference type="SAM" id="SignalP"/>
    </source>
</evidence>
<dbReference type="CDD" id="cd18987">
    <property type="entry name" value="LGIC_ECD_anion"/>
    <property type="match status" value="1"/>
</dbReference>